<sequence>MPTLRQHLALATMTMSVLATLMACSSAKTGTALPAHTTVASGTAGASGSETSSASNSGVLSLPAVLAPAELCPALKRNAAPALQQVLGTDKVDINPGGPGGGSTMCRFNDAHLKGLYPTVGAGGIILTTTESVQSVTAKNQEQLQAKAHNIQVTPVADLPGAQVVAGVDDMGVTRGFGAVAVQGGLIEITASGQEMTADRIGALLKVFYDNAKR</sequence>
<proteinExistence type="predicted"/>
<dbReference type="KEGG" id="mgor:H0P51_13415"/>
<feature type="signal peptide" evidence="1">
    <location>
        <begin position="1"/>
        <end position="19"/>
    </location>
</feature>
<dbReference type="EMBL" id="CP059165">
    <property type="protein sequence ID" value="QLL09765.1"/>
    <property type="molecule type" value="Genomic_DNA"/>
</dbReference>
<gene>
    <name evidence="2" type="ORF">H0P51_13415</name>
</gene>
<reference evidence="2 3" key="2">
    <citation type="submission" date="2020-07" db="EMBL/GenBank/DDBJ databases">
        <authorList>
            <person name="Yu X."/>
        </authorList>
    </citation>
    <scope>NUCLEOTIDE SEQUENCE [LARGE SCALE GENOMIC DNA]</scope>
    <source>
        <strain evidence="3">24</strain>
    </source>
</reference>
<evidence type="ECO:0000313" key="3">
    <source>
        <dbReference type="Proteomes" id="UP000510682"/>
    </source>
</evidence>
<reference evidence="3" key="3">
    <citation type="submission" date="2023-07" db="EMBL/GenBank/DDBJ databases">
        <title>Description of Mycobacterium gordonae subsp. intergordonae subsp.nov. and Mycobacterium gordonae subsp. gordonae subsp. nov.</title>
        <authorList>
            <person name="Huang H."/>
        </authorList>
    </citation>
    <scope>NUCLEOTIDE SEQUENCE [LARGE SCALE GENOMIC DNA]</scope>
    <source>
        <strain evidence="3">24</strain>
    </source>
</reference>
<evidence type="ECO:0000313" key="2">
    <source>
        <dbReference type="EMBL" id="QLL09765.1"/>
    </source>
</evidence>
<dbReference type="PROSITE" id="PS51257">
    <property type="entry name" value="PROKAR_LIPOPROTEIN"/>
    <property type="match status" value="1"/>
</dbReference>
<protein>
    <recommendedName>
        <fullName evidence="4">DUF3558 domain-containing protein</fullName>
    </recommendedName>
</protein>
<dbReference type="AlphaFoldDB" id="A0A7D6ECR0"/>
<evidence type="ECO:0008006" key="4">
    <source>
        <dbReference type="Google" id="ProtNLM"/>
    </source>
</evidence>
<dbReference type="Proteomes" id="UP000510682">
    <property type="component" value="Chromosome"/>
</dbReference>
<reference evidence="3" key="1">
    <citation type="submission" date="2020-07" db="EMBL/GenBank/DDBJ databases">
        <title>Description of Mycobacterium gordonae subsp. intergordonae subsp.nov. and Mycobacterium gordonae subsp. gordonae subsp. nov.</title>
        <authorList>
            <person name="Yu X."/>
        </authorList>
    </citation>
    <scope>NUCLEOTIDE SEQUENCE [LARGE SCALE GENOMIC DNA]</scope>
    <source>
        <strain evidence="3">24</strain>
    </source>
</reference>
<evidence type="ECO:0000256" key="1">
    <source>
        <dbReference type="SAM" id="SignalP"/>
    </source>
</evidence>
<accession>A0A7D6ECR0</accession>
<dbReference type="RefSeq" id="WP_180918511.1">
    <property type="nucleotide sequence ID" value="NZ_CP059165.1"/>
</dbReference>
<keyword evidence="1" id="KW-0732">Signal</keyword>
<organism evidence="2 3">
    <name type="scientific">Mycobacterium vicinigordonae</name>
    <dbReference type="NCBI Taxonomy" id="1719132"/>
    <lineage>
        <taxon>Bacteria</taxon>
        <taxon>Bacillati</taxon>
        <taxon>Actinomycetota</taxon>
        <taxon>Actinomycetes</taxon>
        <taxon>Mycobacteriales</taxon>
        <taxon>Mycobacteriaceae</taxon>
        <taxon>Mycobacterium</taxon>
    </lineage>
</organism>
<name>A0A7D6ECR0_9MYCO</name>
<keyword evidence="3" id="KW-1185">Reference proteome</keyword>
<feature type="chain" id="PRO_5039078680" description="DUF3558 domain-containing protein" evidence="1">
    <location>
        <begin position="20"/>
        <end position="214"/>
    </location>
</feature>